<dbReference type="EMBL" id="MU128948">
    <property type="protein sequence ID" value="KAF9515634.1"/>
    <property type="molecule type" value="Genomic_DNA"/>
</dbReference>
<evidence type="ECO:0000313" key="1">
    <source>
        <dbReference type="EMBL" id="KAF9515634.1"/>
    </source>
</evidence>
<protein>
    <submittedName>
        <fullName evidence="1">Uncharacterized protein</fullName>
    </submittedName>
</protein>
<organism evidence="1 2">
    <name type="scientific">Hydnum rufescens UP504</name>
    <dbReference type="NCBI Taxonomy" id="1448309"/>
    <lineage>
        <taxon>Eukaryota</taxon>
        <taxon>Fungi</taxon>
        <taxon>Dikarya</taxon>
        <taxon>Basidiomycota</taxon>
        <taxon>Agaricomycotina</taxon>
        <taxon>Agaricomycetes</taxon>
        <taxon>Cantharellales</taxon>
        <taxon>Hydnaceae</taxon>
        <taxon>Hydnum</taxon>
    </lineage>
</organism>
<dbReference type="Proteomes" id="UP000886523">
    <property type="component" value="Unassembled WGS sequence"/>
</dbReference>
<comment type="caution">
    <text evidence="1">The sequence shown here is derived from an EMBL/GenBank/DDBJ whole genome shotgun (WGS) entry which is preliminary data.</text>
</comment>
<gene>
    <name evidence="1" type="ORF">BS47DRAFT_1341799</name>
</gene>
<accession>A0A9P6DY63</accession>
<name>A0A9P6DY63_9AGAM</name>
<sequence length="58" mass="6584">MITINVKRIDAFSDMMDVSNKLFSLLLTPIKDRAKRNDFSLQSSAPSEWSVKHPTSSQ</sequence>
<dbReference type="AlphaFoldDB" id="A0A9P6DY63"/>
<reference evidence="1" key="1">
    <citation type="journal article" date="2020" name="Nat. Commun.">
        <title>Large-scale genome sequencing of mycorrhizal fungi provides insights into the early evolution of symbiotic traits.</title>
        <authorList>
            <person name="Miyauchi S."/>
            <person name="Kiss E."/>
            <person name="Kuo A."/>
            <person name="Drula E."/>
            <person name="Kohler A."/>
            <person name="Sanchez-Garcia M."/>
            <person name="Morin E."/>
            <person name="Andreopoulos B."/>
            <person name="Barry K.W."/>
            <person name="Bonito G."/>
            <person name="Buee M."/>
            <person name="Carver A."/>
            <person name="Chen C."/>
            <person name="Cichocki N."/>
            <person name="Clum A."/>
            <person name="Culley D."/>
            <person name="Crous P.W."/>
            <person name="Fauchery L."/>
            <person name="Girlanda M."/>
            <person name="Hayes R.D."/>
            <person name="Keri Z."/>
            <person name="LaButti K."/>
            <person name="Lipzen A."/>
            <person name="Lombard V."/>
            <person name="Magnuson J."/>
            <person name="Maillard F."/>
            <person name="Murat C."/>
            <person name="Nolan M."/>
            <person name="Ohm R.A."/>
            <person name="Pangilinan J."/>
            <person name="Pereira M.F."/>
            <person name="Perotto S."/>
            <person name="Peter M."/>
            <person name="Pfister S."/>
            <person name="Riley R."/>
            <person name="Sitrit Y."/>
            <person name="Stielow J.B."/>
            <person name="Szollosi G."/>
            <person name="Zifcakova L."/>
            <person name="Stursova M."/>
            <person name="Spatafora J.W."/>
            <person name="Tedersoo L."/>
            <person name="Vaario L.M."/>
            <person name="Yamada A."/>
            <person name="Yan M."/>
            <person name="Wang P."/>
            <person name="Xu J."/>
            <person name="Bruns T."/>
            <person name="Baldrian P."/>
            <person name="Vilgalys R."/>
            <person name="Dunand C."/>
            <person name="Henrissat B."/>
            <person name="Grigoriev I.V."/>
            <person name="Hibbett D."/>
            <person name="Nagy L.G."/>
            <person name="Martin F.M."/>
        </authorList>
    </citation>
    <scope>NUCLEOTIDE SEQUENCE</scope>
    <source>
        <strain evidence="1">UP504</strain>
    </source>
</reference>
<keyword evidence="2" id="KW-1185">Reference proteome</keyword>
<proteinExistence type="predicted"/>
<evidence type="ECO:0000313" key="2">
    <source>
        <dbReference type="Proteomes" id="UP000886523"/>
    </source>
</evidence>